<dbReference type="EMBL" id="KI681858">
    <property type="protein sequence ID" value="ETL84248.1"/>
    <property type="molecule type" value="Genomic_DNA"/>
</dbReference>
<organism evidence="1">
    <name type="scientific">Phytophthora nicotianae</name>
    <name type="common">Potato buckeye rot agent</name>
    <name type="synonym">Phytophthora parasitica</name>
    <dbReference type="NCBI Taxonomy" id="4792"/>
    <lineage>
        <taxon>Eukaryota</taxon>
        <taxon>Sar</taxon>
        <taxon>Stramenopiles</taxon>
        <taxon>Oomycota</taxon>
        <taxon>Peronosporomycetes</taxon>
        <taxon>Peronosporales</taxon>
        <taxon>Peronosporaceae</taxon>
        <taxon>Phytophthora</taxon>
    </lineage>
</organism>
<sequence>MQRVCARCAARVWTARRLVRRLFQRRTAAHRATVAAC</sequence>
<proteinExistence type="predicted"/>
<dbReference type="Proteomes" id="UP000054423">
    <property type="component" value="Unassembled WGS sequence"/>
</dbReference>
<reference evidence="1" key="1">
    <citation type="submission" date="2013-11" db="EMBL/GenBank/DDBJ databases">
        <title>The Genome Sequence of Phytophthora parasitica CHvinca01.</title>
        <authorList>
            <consortium name="The Broad Institute Genomics Platform"/>
            <person name="Russ C."/>
            <person name="Tyler B."/>
            <person name="Panabieres F."/>
            <person name="Shan W."/>
            <person name="Tripathy S."/>
            <person name="Grunwald N."/>
            <person name="Machado M."/>
            <person name="Johnson C.S."/>
            <person name="Arredondo F."/>
            <person name="Hong C."/>
            <person name="Coffey M."/>
            <person name="Young S.K."/>
            <person name="Zeng Q."/>
            <person name="Gargeya S."/>
            <person name="Fitzgerald M."/>
            <person name="Abouelleil A."/>
            <person name="Alvarado L."/>
            <person name="Chapman S.B."/>
            <person name="Gainer-Dewar J."/>
            <person name="Goldberg J."/>
            <person name="Griggs A."/>
            <person name="Gujja S."/>
            <person name="Hansen M."/>
            <person name="Howarth C."/>
            <person name="Imamovic A."/>
            <person name="Ireland A."/>
            <person name="Larimer J."/>
            <person name="McCowan C."/>
            <person name="Murphy C."/>
            <person name="Pearson M."/>
            <person name="Poon T.W."/>
            <person name="Priest M."/>
            <person name="Roberts A."/>
            <person name="Saif S."/>
            <person name="Shea T."/>
            <person name="Sykes S."/>
            <person name="Wortman J."/>
            <person name="Nusbaum C."/>
            <person name="Birren B."/>
        </authorList>
    </citation>
    <scope>NUCLEOTIDE SEQUENCE [LARGE SCALE GENOMIC DNA]</scope>
    <source>
        <strain evidence="1">CHvinca01</strain>
    </source>
</reference>
<evidence type="ECO:0000313" key="1">
    <source>
        <dbReference type="EMBL" id="ETL84248.1"/>
    </source>
</evidence>
<accession>W2KGH4</accession>
<name>W2KGH4_PHYNI</name>
<protein>
    <submittedName>
        <fullName evidence="1">Uncharacterized protein</fullName>
    </submittedName>
</protein>
<gene>
    <name evidence="1" type="ORF">L917_15894</name>
</gene>
<dbReference type="AlphaFoldDB" id="W2KGH4"/>